<evidence type="ECO:0000259" key="6">
    <source>
        <dbReference type="Pfam" id="PF00425"/>
    </source>
</evidence>
<dbReference type="Pfam" id="PF00425">
    <property type="entry name" value="Chorismate_bind"/>
    <property type="match status" value="1"/>
</dbReference>
<dbReference type="Gene3D" id="3.40.50.880">
    <property type="match status" value="1"/>
</dbReference>
<dbReference type="PANTHER" id="PTHR11236:SF49">
    <property type="entry name" value="ANTHRANILATE SYNTHASE COMPONENT 1"/>
    <property type="match status" value="1"/>
</dbReference>
<dbReference type="AlphaFoldDB" id="A0A931G056"/>
<evidence type="ECO:0000256" key="2">
    <source>
        <dbReference type="ARBA" id="ARBA00022962"/>
    </source>
</evidence>
<dbReference type="GO" id="GO:0004049">
    <property type="term" value="F:anthranilate synthase activity"/>
    <property type="evidence" value="ECO:0007669"/>
    <property type="project" value="UniProtKB-EC"/>
</dbReference>
<evidence type="ECO:0000256" key="3">
    <source>
        <dbReference type="ARBA" id="ARBA00023239"/>
    </source>
</evidence>
<dbReference type="Proteomes" id="UP000598146">
    <property type="component" value="Unassembled WGS sequence"/>
</dbReference>
<proteinExistence type="predicted"/>
<dbReference type="PRINTS" id="PR00096">
    <property type="entry name" value="GATASE"/>
</dbReference>
<reference evidence="7" key="1">
    <citation type="submission" date="2020-11" db="EMBL/GenBank/DDBJ databases">
        <title>Isolation and identification of active actinomycetes.</title>
        <authorList>
            <person name="Sun X."/>
        </authorList>
    </citation>
    <scope>NUCLEOTIDE SEQUENCE</scope>
    <source>
        <strain evidence="7">NEAU-A11</strain>
    </source>
</reference>
<dbReference type="InterPro" id="IPR006221">
    <property type="entry name" value="TrpG/PapA_dom"/>
</dbReference>
<gene>
    <name evidence="7" type="ORF">I4J89_19840</name>
</gene>
<evidence type="ECO:0000256" key="1">
    <source>
        <dbReference type="ARBA" id="ARBA00012266"/>
    </source>
</evidence>
<dbReference type="InterPro" id="IPR029062">
    <property type="entry name" value="Class_I_gatase-like"/>
</dbReference>
<dbReference type="Gene3D" id="3.60.120.10">
    <property type="entry name" value="Anthranilate synthase"/>
    <property type="match status" value="1"/>
</dbReference>
<dbReference type="InterPro" id="IPR005801">
    <property type="entry name" value="ADC_synthase"/>
</dbReference>
<dbReference type="SUPFAM" id="SSF56322">
    <property type="entry name" value="ADC synthase"/>
    <property type="match status" value="1"/>
</dbReference>
<dbReference type="PRINTS" id="PR00099">
    <property type="entry name" value="CPSGATASE"/>
</dbReference>
<dbReference type="PANTHER" id="PTHR11236">
    <property type="entry name" value="AMINOBENZOATE/ANTHRANILATE SYNTHASE"/>
    <property type="match status" value="1"/>
</dbReference>
<feature type="domain" description="Chorismate-utilising enzyme C-terminal" evidence="6">
    <location>
        <begin position="135"/>
        <end position="346"/>
    </location>
</feature>
<name>A0A931G056_9ACTN</name>
<keyword evidence="3" id="KW-0456">Lyase</keyword>
<dbReference type="InterPro" id="IPR015890">
    <property type="entry name" value="Chorismate_C"/>
</dbReference>
<dbReference type="InterPro" id="IPR017926">
    <property type="entry name" value="GATASE"/>
</dbReference>
<dbReference type="SUPFAM" id="SSF52317">
    <property type="entry name" value="Class I glutamine amidotransferase-like"/>
    <property type="match status" value="1"/>
</dbReference>
<comment type="catalytic activity">
    <reaction evidence="4">
        <text>chorismate + L-glutamine = anthranilate + pyruvate + L-glutamate + H(+)</text>
        <dbReference type="Rhea" id="RHEA:21732"/>
        <dbReference type="ChEBI" id="CHEBI:15361"/>
        <dbReference type="ChEBI" id="CHEBI:15378"/>
        <dbReference type="ChEBI" id="CHEBI:16567"/>
        <dbReference type="ChEBI" id="CHEBI:29748"/>
        <dbReference type="ChEBI" id="CHEBI:29985"/>
        <dbReference type="ChEBI" id="CHEBI:58359"/>
        <dbReference type="EC" id="4.1.3.27"/>
    </reaction>
</comment>
<keyword evidence="2" id="KW-0315">Glutamine amidotransferase</keyword>
<dbReference type="EMBL" id="JADQTO010000008">
    <property type="protein sequence ID" value="MBG0563701.1"/>
    <property type="molecule type" value="Genomic_DNA"/>
</dbReference>
<dbReference type="PRINTS" id="PR00097">
    <property type="entry name" value="ANTSNTHASEII"/>
</dbReference>
<evidence type="ECO:0000256" key="4">
    <source>
        <dbReference type="ARBA" id="ARBA00047683"/>
    </source>
</evidence>
<evidence type="ECO:0000313" key="7">
    <source>
        <dbReference type="EMBL" id="MBG0563701.1"/>
    </source>
</evidence>
<accession>A0A931G056</accession>
<dbReference type="PROSITE" id="PS51273">
    <property type="entry name" value="GATASE_TYPE_1"/>
    <property type="match status" value="1"/>
</dbReference>
<dbReference type="Pfam" id="PF00117">
    <property type="entry name" value="GATase"/>
    <property type="match status" value="1"/>
</dbReference>
<organism evidence="7 8">
    <name type="scientific">Actinoplanes aureus</name>
    <dbReference type="NCBI Taxonomy" id="2792083"/>
    <lineage>
        <taxon>Bacteria</taxon>
        <taxon>Bacillati</taxon>
        <taxon>Actinomycetota</taxon>
        <taxon>Actinomycetes</taxon>
        <taxon>Micromonosporales</taxon>
        <taxon>Micromonosporaceae</taxon>
        <taxon>Actinoplanes</taxon>
    </lineage>
</organism>
<dbReference type="EC" id="4.1.3.27" evidence="1"/>
<dbReference type="GO" id="GO:0000162">
    <property type="term" value="P:L-tryptophan biosynthetic process"/>
    <property type="evidence" value="ECO:0007669"/>
    <property type="project" value="TreeGrafter"/>
</dbReference>
<sequence>MQQPFALLHRDGADHVEVLTGDVVTVRTLADIPIGPTLALIPYRQIAERGFECVDDDVPLECLLVRSVREEPLSAFPPGPLTVNDGGFDLSDDEYGTIVEGVLRDEIGHGEGANFVIHRVWTGTVDGDPVAAARAAFGRLLTGEQGTYWTFLLHTGTRTLVGATPERHVSVTDGITMMNPISGTFRHGSGDLLDFLRDPKEIEELYMVLDEELKMMATVAEHGGQVAGPYLKEMAHLTHTEYLLAGRGSLDVRDVLRETMFAPTVTGSPIENACRVIARHERRGRRYYAGVLALLDHDADGRQTLDAPILIRTAEITPDGTLRVPVGATLVRHSTPAGEVAETHTKAAGVLAALGVLDTKPVAVRETAQSPEIEALLAARNDELARFWLDSRSPGALVVPELDGRTAVIVDGEDTFTAMLAHQLKALGLTVTVQPWTAPVPAADLVVVGPGPGDPSDRTDPKMATLHALITSLLDAGRPVFAVCLGQQILASQLGLPLTRRDSPYQGLARDVDLFGATRRVGFYSSFAAVSSQPVVATPRGEVILARDESDGTVHALRGTGFAGVQFHPESVLSRDGVDVLRDMLPPLLSEVVSPAISG</sequence>
<dbReference type="CDD" id="cd01743">
    <property type="entry name" value="GATase1_Anthranilate_Synthase"/>
    <property type="match status" value="1"/>
</dbReference>
<comment type="caution">
    <text evidence="7">The sequence shown here is derived from an EMBL/GenBank/DDBJ whole genome shotgun (WGS) entry which is preliminary data.</text>
</comment>
<dbReference type="RefSeq" id="WP_196415464.1">
    <property type="nucleotide sequence ID" value="NZ_JADQTO010000008.1"/>
</dbReference>
<dbReference type="InterPro" id="IPR019999">
    <property type="entry name" value="Anth_synth_I-like"/>
</dbReference>
<feature type="domain" description="Glutamine amidotransferase" evidence="5">
    <location>
        <begin position="408"/>
        <end position="584"/>
    </location>
</feature>
<evidence type="ECO:0000313" key="8">
    <source>
        <dbReference type="Proteomes" id="UP000598146"/>
    </source>
</evidence>
<evidence type="ECO:0000259" key="5">
    <source>
        <dbReference type="Pfam" id="PF00117"/>
    </source>
</evidence>
<keyword evidence="8" id="KW-1185">Reference proteome</keyword>
<protein>
    <recommendedName>
        <fullName evidence="1">anthranilate synthase</fullName>
        <ecNumber evidence="1">4.1.3.27</ecNumber>
    </recommendedName>
</protein>